<evidence type="ECO:0000259" key="1">
    <source>
        <dbReference type="PROSITE" id="PS51186"/>
    </source>
</evidence>
<dbReference type="CDD" id="cd04301">
    <property type="entry name" value="NAT_SF"/>
    <property type="match status" value="1"/>
</dbReference>
<feature type="domain" description="N-acetyltransferase" evidence="1">
    <location>
        <begin position="4"/>
        <end position="144"/>
    </location>
</feature>
<dbReference type="GO" id="GO:0016747">
    <property type="term" value="F:acyltransferase activity, transferring groups other than amino-acyl groups"/>
    <property type="evidence" value="ECO:0007669"/>
    <property type="project" value="InterPro"/>
</dbReference>
<dbReference type="GeneID" id="71928140"/>
<dbReference type="InterPro" id="IPR016181">
    <property type="entry name" value="Acyl_CoA_acyltransferase"/>
</dbReference>
<sequence length="144" mass="16763">MAETDIQELVTEAEWRSAFPVMRQLRTHLDEEAYLDYVRQMTAEGYRLFARLVDGEIVALAGIEIQVNMYYGRHVWVCELVTDSDHRSSGHGLALLRFVEEWADEQGCELVALSSGVQRTDAHRFYEERADMERASYVYKQPLR</sequence>
<dbReference type="KEGG" id="haad:MW046_08795"/>
<dbReference type="PROSITE" id="PS51186">
    <property type="entry name" value="GNAT"/>
    <property type="match status" value="1"/>
</dbReference>
<proteinExistence type="predicted"/>
<reference evidence="2" key="1">
    <citation type="submission" date="2022-04" db="EMBL/GenBank/DDBJ databases">
        <title>Halocatena sp. nov., isolated from a salt lake.</title>
        <authorList>
            <person name="Cui H.-L."/>
        </authorList>
    </citation>
    <scope>NUCLEOTIDE SEQUENCE</scope>
    <source>
        <strain evidence="2">AD-1</strain>
    </source>
</reference>
<organism evidence="2 3">
    <name type="scientific">Halocatena salina</name>
    <dbReference type="NCBI Taxonomy" id="2934340"/>
    <lineage>
        <taxon>Archaea</taxon>
        <taxon>Methanobacteriati</taxon>
        <taxon>Methanobacteriota</taxon>
        <taxon>Stenosarchaea group</taxon>
        <taxon>Halobacteria</taxon>
        <taxon>Halobacteriales</taxon>
        <taxon>Natronomonadaceae</taxon>
        <taxon>Halocatena</taxon>
    </lineage>
</organism>
<dbReference type="SUPFAM" id="SSF55729">
    <property type="entry name" value="Acyl-CoA N-acyltransferases (Nat)"/>
    <property type="match status" value="1"/>
</dbReference>
<keyword evidence="3" id="KW-1185">Reference proteome</keyword>
<dbReference type="RefSeq" id="WP_247992741.1">
    <property type="nucleotide sequence ID" value="NZ_CP096019.1"/>
</dbReference>
<gene>
    <name evidence="2" type="ORF">MW046_08795</name>
</gene>
<evidence type="ECO:0000313" key="2">
    <source>
        <dbReference type="EMBL" id="UPM42063.1"/>
    </source>
</evidence>
<dbReference type="InterPro" id="IPR000182">
    <property type="entry name" value="GNAT_dom"/>
</dbReference>
<dbReference type="EMBL" id="CP096019">
    <property type="protein sequence ID" value="UPM42063.1"/>
    <property type="molecule type" value="Genomic_DNA"/>
</dbReference>
<accession>A0A8U0A1Z8</accession>
<dbReference type="AlphaFoldDB" id="A0A8U0A1Z8"/>
<dbReference type="Proteomes" id="UP000831768">
    <property type="component" value="Chromosome"/>
</dbReference>
<protein>
    <submittedName>
        <fullName evidence="2">GNAT family N-acetyltransferase</fullName>
    </submittedName>
</protein>
<dbReference type="Gene3D" id="3.40.630.30">
    <property type="match status" value="1"/>
</dbReference>
<evidence type="ECO:0000313" key="3">
    <source>
        <dbReference type="Proteomes" id="UP000831768"/>
    </source>
</evidence>
<dbReference type="Pfam" id="PF00583">
    <property type="entry name" value="Acetyltransf_1"/>
    <property type="match status" value="1"/>
</dbReference>
<name>A0A8U0A1Z8_9EURY</name>